<organism evidence="1 2">
    <name type="scientific">Yersinia proxima</name>
    <dbReference type="NCBI Taxonomy" id="2890316"/>
    <lineage>
        <taxon>Bacteria</taxon>
        <taxon>Pseudomonadati</taxon>
        <taxon>Pseudomonadota</taxon>
        <taxon>Gammaproteobacteria</taxon>
        <taxon>Enterobacterales</taxon>
        <taxon>Yersiniaceae</taxon>
        <taxon>Yersinia</taxon>
    </lineage>
</organism>
<gene>
    <name evidence="1" type="ORF">WFP14_03795</name>
</gene>
<name>A0ABW9EUS3_9GAMM</name>
<evidence type="ECO:0000313" key="1">
    <source>
        <dbReference type="EMBL" id="MFM1345672.1"/>
    </source>
</evidence>
<reference evidence="1 2" key="1">
    <citation type="journal article" date="2024" name="Infect. Genet. Evol.">
        <title>Characteristics and comparative genome analysis of Yersinia enterocolitica and related species associated with human infections in Switzerland 2019-2023.</title>
        <authorList>
            <person name="Stevens M.J.A."/>
            <person name="Horlbog J.A."/>
            <person name="Diethelm A."/>
            <person name="Stephan R."/>
            <person name="Nuesch-Inderbinen M."/>
        </authorList>
    </citation>
    <scope>NUCLEOTIDE SEQUENCE [LARGE SCALE GENOMIC DNA]</scope>
    <source>
        <strain evidence="1 2">N20-0302</strain>
    </source>
</reference>
<dbReference type="Proteomes" id="UP001629523">
    <property type="component" value="Unassembled WGS sequence"/>
</dbReference>
<evidence type="ECO:0000313" key="2">
    <source>
        <dbReference type="Proteomes" id="UP001629523"/>
    </source>
</evidence>
<protein>
    <submittedName>
        <fullName evidence="1">Uncharacterized protein</fullName>
    </submittedName>
</protein>
<dbReference type="RefSeq" id="WP_050078021.1">
    <property type="nucleotide sequence ID" value="NZ_JBBEST010000001.1"/>
</dbReference>
<comment type="caution">
    <text evidence="1">The sequence shown here is derived from an EMBL/GenBank/DDBJ whole genome shotgun (WGS) entry which is preliminary data.</text>
</comment>
<proteinExistence type="predicted"/>
<keyword evidence="2" id="KW-1185">Reference proteome</keyword>
<sequence length="155" mass="17835">MIPTISNPTLYSANNINLEEDSIVFFSVSSQQKKLVKKITQITNDQFIIELYIKIRSSAENKTQPPIINKVRVSFVLNHNNFDSNQTASLMKGTIGANKPGARKSSLFRAKRKSKKSLNNTNNISIRHESFIKATCRYFLFYRKKNRHEILDILL</sequence>
<accession>A0ABW9EUS3</accession>
<dbReference type="EMBL" id="JBBEST010000001">
    <property type="protein sequence ID" value="MFM1345672.1"/>
    <property type="molecule type" value="Genomic_DNA"/>
</dbReference>